<keyword evidence="5 6" id="KW-0472">Membrane</keyword>
<dbReference type="RefSeq" id="WP_148908095.1">
    <property type="nucleotide sequence ID" value="NZ_VNHX01000006.1"/>
</dbReference>
<evidence type="ECO:0000256" key="6">
    <source>
        <dbReference type="SAM" id="Phobius"/>
    </source>
</evidence>
<feature type="domain" description="GtrA/DPMS transmembrane" evidence="7">
    <location>
        <begin position="24"/>
        <end position="134"/>
    </location>
</feature>
<accession>A0A5S5DKZ9</accession>
<evidence type="ECO:0000313" key="9">
    <source>
        <dbReference type="Proteomes" id="UP000325105"/>
    </source>
</evidence>
<evidence type="ECO:0000256" key="3">
    <source>
        <dbReference type="ARBA" id="ARBA00022692"/>
    </source>
</evidence>
<keyword evidence="4 6" id="KW-1133">Transmembrane helix</keyword>
<evidence type="ECO:0000256" key="4">
    <source>
        <dbReference type="ARBA" id="ARBA00022989"/>
    </source>
</evidence>
<evidence type="ECO:0000313" key="8">
    <source>
        <dbReference type="EMBL" id="TYP96294.1"/>
    </source>
</evidence>
<reference evidence="8 9" key="1">
    <citation type="submission" date="2019-07" db="EMBL/GenBank/DDBJ databases">
        <title>Genomic Encyclopedia of Archaeal and Bacterial Type Strains, Phase II (KMG-II): from individual species to whole genera.</title>
        <authorList>
            <person name="Goeker M."/>
        </authorList>
    </citation>
    <scope>NUCLEOTIDE SEQUENCE [LARGE SCALE GENOMIC DNA]</scope>
    <source>
        <strain evidence="8 9">DSM 18850</strain>
    </source>
</reference>
<evidence type="ECO:0000256" key="1">
    <source>
        <dbReference type="ARBA" id="ARBA00004141"/>
    </source>
</evidence>
<dbReference type="InterPro" id="IPR051401">
    <property type="entry name" value="GtrA_CellWall_Glycosyl"/>
</dbReference>
<name>A0A5S5DKZ9_9SPHI</name>
<dbReference type="PANTHER" id="PTHR38459:SF1">
    <property type="entry name" value="PROPHAGE BACTOPRENOL-LINKED GLUCOSE TRANSLOCASE HOMOLOG"/>
    <property type="match status" value="1"/>
</dbReference>
<dbReference type="Proteomes" id="UP000325105">
    <property type="component" value="Unassembled WGS sequence"/>
</dbReference>
<dbReference type="EMBL" id="VNHX01000006">
    <property type="protein sequence ID" value="TYP96294.1"/>
    <property type="molecule type" value="Genomic_DNA"/>
</dbReference>
<organism evidence="8 9">
    <name type="scientific">Sphingobacterium allocomposti</name>
    <dbReference type="NCBI Taxonomy" id="415956"/>
    <lineage>
        <taxon>Bacteria</taxon>
        <taxon>Pseudomonadati</taxon>
        <taxon>Bacteroidota</taxon>
        <taxon>Sphingobacteriia</taxon>
        <taxon>Sphingobacteriales</taxon>
        <taxon>Sphingobacteriaceae</taxon>
        <taxon>Sphingobacterium</taxon>
    </lineage>
</organism>
<keyword evidence="9" id="KW-1185">Reference proteome</keyword>
<comment type="similarity">
    <text evidence="2">Belongs to the GtrA family.</text>
</comment>
<feature type="transmembrane region" description="Helical" evidence="6">
    <location>
        <begin position="80"/>
        <end position="102"/>
    </location>
</feature>
<protein>
    <submittedName>
        <fullName evidence="8">Putative flippase GtrA</fullName>
    </submittedName>
</protein>
<evidence type="ECO:0000256" key="2">
    <source>
        <dbReference type="ARBA" id="ARBA00009399"/>
    </source>
</evidence>
<feature type="transmembrane region" description="Helical" evidence="6">
    <location>
        <begin position="21"/>
        <end position="44"/>
    </location>
</feature>
<dbReference type="InterPro" id="IPR007267">
    <property type="entry name" value="GtrA_DPMS_TM"/>
</dbReference>
<gene>
    <name evidence="8" type="ORF">BC792_1061</name>
</gene>
<feature type="transmembrane region" description="Helical" evidence="6">
    <location>
        <begin position="114"/>
        <end position="133"/>
    </location>
</feature>
<dbReference type="AlphaFoldDB" id="A0A5S5DKZ9"/>
<dbReference type="GO" id="GO:0005886">
    <property type="term" value="C:plasma membrane"/>
    <property type="evidence" value="ECO:0007669"/>
    <property type="project" value="TreeGrafter"/>
</dbReference>
<evidence type="ECO:0000259" key="7">
    <source>
        <dbReference type="Pfam" id="PF04138"/>
    </source>
</evidence>
<dbReference type="OrthoDB" id="1448110at2"/>
<comment type="caution">
    <text evidence="8">The sequence shown here is derived from an EMBL/GenBank/DDBJ whole genome shotgun (WGS) entry which is preliminary data.</text>
</comment>
<proteinExistence type="inferred from homology"/>
<feature type="transmembrane region" description="Helical" evidence="6">
    <location>
        <begin position="50"/>
        <end position="68"/>
    </location>
</feature>
<dbReference type="PANTHER" id="PTHR38459">
    <property type="entry name" value="PROPHAGE BACTOPRENOL-LINKED GLUCOSE TRANSLOCASE HOMOLOG"/>
    <property type="match status" value="1"/>
</dbReference>
<evidence type="ECO:0000256" key="5">
    <source>
        <dbReference type="ARBA" id="ARBA00023136"/>
    </source>
</evidence>
<dbReference type="Pfam" id="PF04138">
    <property type="entry name" value="GtrA_DPMS_TM"/>
    <property type="match status" value="1"/>
</dbReference>
<dbReference type="GO" id="GO:0000271">
    <property type="term" value="P:polysaccharide biosynthetic process"/>
    <property type="evidence" value="ECO:0007669"/>
    <property type="project" value="InterPro"/>
</dbReference>
<comment type="subcellular location">
    <subcellularLocation>
        <location evidence="1">Membrane</location>
        <topology evidence="1">Multi-pass membrane protein</topology>
    </subcellularLocation>
</comment>
<sequence length="139" mass="15815">MKQNDRGLRQDFFLSFGKAQISAFIGGLSDFAIYTFCLQVFGFSAHGSNIVSGSLGAIVNFLINRYWAFDSRTTPIGNQLFRFIVVVVGSITLKSTGIYFLVDYLFLNPFYSKIVVELLVSLCFNFVLQKYWVFRKRSA</sequence>
<keyword evidence="3 6" id="KW-0812">Transmembrane</keyword>